<gene>
    <name evidence="10" type="ORF">Ga0123461_2034</name>
</gene>
<proteinExistence type="predicted"/>
<dbReference type="GO" id="GO:0046872">
    <property type="term" value="F:metal ion binding"/>
    <property type="evidence" value="ECO:0007669"/>
    <property type="project" value="UniProtKB-KW"/>
</dbReference>
<dbReference type="Pfam" id="PF01077">
    <property type="entry name" value="NIR_SIR"/>
    <property type="match status" value="2"/>
</dbReference>
<dbReference type="AlphaFoldDB" id="A0A2K8KZI5"/>
<evidence type="ECO:0000256" key="6">
    <source>
        <dbReference type="ARBA" id="ARBA00023014"/>
    </source>
</evidence>
<dbReference type="Pfam" id="PF03460">
    <property type="entry name" value="NIR_SIR_ferr"/>
    <property type="match status" value="2"/>
</dbReference>
<dbReference type="InterPro" id="IPR036136">
    <property type="entry name" value="Nit/Sulf_reduc_fer-like_dom_sf"/>
</dbReference>
<keyword evidence="3" id="KW-0479">Metal-binding</keyword>
<dbReference type="EC" id="1.8.7.1" evidence="10"/>
<dbReference type="SUPFAM" id="SSF64307">
    <property type="entry name" value="SirA-like"/>
    <property type="match status" value="1"/>
</dbReference>
<dbReference type="InterPro" id="IPR001455">
    <property type="entry name" value="TusA-like"/>
</dbReference>
<evidence type="ECO:0000259" key="8">
    <source>
        <dbReference type="Pfam" id="PF01206"/>
    </source>
</evidence>
<dbReference type="SUPFAM" id="SSF55124">
    <property type="entry name" value="Nitrite/Sulfite reductase N-terminal domain-like"/>
    <property type="match status" value="2"/>
</dbReference>
<dbReference type="PANTHER" id="PTHR32439:SF9">
    <property type="entry name" value="BLR3264 PROTEIN"/>
    <property type="match status" value="1"/>
</dbReference>
<dbReference type="InterPro" id="IPR051329">
    <property type="entry name" value="NIR_SIR_4Fe-4S"/>
</dbReference>
<dbReference type="Gene3D" id="3.30.110.40">
    <property type="entry name" value="TusA-like domain"/>
    <property type="match status" value="1"/>
</dbReference>
<feature type="domain" description="Nitrite/Sulfite reductase ferredoxin-like" evidence="9">
    <location>
        <begin position="47"/>
        <end position="83"/>
    </location>
</feature>
<accession>A0A2K8KZI5</accession>
<dbReference type="GO" id="GO:0050311">
    <property type="term" value="F:sulfite reductase (ferredoxin) activity"/>
    <property type="evidence" value="ECO:0007669"/>
    <property type="project" value="UniProtKB-EC"/>
</dbReference>
<evidence type="ECO:0000256" key="3">
    <source>
        <dbReference type="ARBA" id="ARBA00022723"/>
    </source>
</evidence>
<dbReference type="GO" id="GO:0004783">
    <property type="term" value="F:sulfite reductase (NADPH) activity"/>
    <property type="evidence" value="ECO:0007669"/>
    <property type="project" value="UniProtKB-EC"/>
</dbReference>
<evidence type="ECO:0000259" key="9">
    <source>
        <dbReference type="Pfam" id="PF03460"/>
    </source>
</evidence>
<keyword evidence="2" id="KW-0349">Heme</keyword>
<feature type="domain" description="Nitrite/sulphite reductase 4Fe-4S" evidence="7">
    <location>
        <begin position="394"/>
        <end position="534"/>
    </location>
</feature>
<dbReference type="InterPro" id="IPR036868">
    <property type="entry name" value="TusA-like_sf"/>
</dbReference>
<feature type="domain" description="Nitrite/sulphite reductase 4Fe-4S" evidence="7">
    <location>
        <begin position="135"/>
        <end position="284"/>
    </location>
</feature>
<feature type="domain" description="Nitrite/Sulfite reductase ferredoxin-like" evidence="9">
    <location>
        <begin position="320"/>
        <end position="385"/>
    </location>
</feature>
<dbReference type="GO" id="GO:0020037">
    <property type="term" value="F:heme binding"/>
    <property type="evidence" value="ECO:0007669"/>
    <property type="project" value="InterPro"/>
</dbReference>
<keyword evidence="1" id="KW-0004">4Fe-4S</keyword>
<sequence>MGLVMATEFDFAHTSDVDEFEAGYKAFKEGRMSEERFTPFRLQMGVYGQRQEGVQMVRAKLPGGCVTADQMDVLAECVELYAGCLPTDGTLTEAPEKVAHVTTRQDIQANFVSLDDVPEFLRKLDAVGLTTREACGNTVRNVTTCFLAGRCPAEHADVTIHARKFAEFYLRHPLGQQFPRKFKVTFSGCATDCGLSGMHDAGFIATHKDGKPGFQVWAAGGLSSQPMGALLLEEFIQESELFVVGEALMRMHFKYSDRKRRARARMKYVAQRLGAEGFIEEYRKQRAVIEKTHADDSGYGEANWRTPTGTLPFADSGVVDQHNGKSAILLNLFRGDMTPDQCRAVANAARAAGTDELRVTTEQGMVICDVDAEKVDAALAILNAAGLQTEYARGISDVVACPGTETCRLGITSSRGLAAALQPLMADLKKDGTLAGITVKASGCQHSCGRHHIADLGFHGMAKKVAGQAVPHYQLHVGGSGVAGSPLAFATDPVPAKYAPEAGIAVLNAYKEGRNENESMHDWATRLGKEGISEILAPFAADAGEVEGLIYDWSENEAFNTKGNKKGECAGAVLSMSDALISEAEYEMLIARAHLDAMFWAEALTALRRSAISAARAYLVPYGEAPEDDATVFALLASNAAADADVIAGLTAVQSALMSIDLADPGAGVTRLKEVQSDWLALAAKRFSAVPEAVEGVVEAAAETTEAAADVVLLDLSGVACPMNFVKTKIKLTMMPVGSQLDVILDDGAPIENVPLSLIEQGQKVLSKEQISETQWKIRVEKSGDI</sequence>
<dbReference type="InterPro" id="IPR006067">
    <property type="entry name" value="NO2/SO3_Rdtase_4Fe4S_dom"/>
</dbReference>
<dbReference type="SUPFAM" id="SSF56014">
    <property type="entry name" value="Nitrite and sulphite reductase 4Fe-4S domain-like"/>
    <property type="match status" value="2"/>
</dbReference>
<organism evidence="10 11">
    <name type="scientific">Mariprofundus aestuarium</name>
    <dbReference type="NCBI Taxonomy" id="1921086"/>
    <lineage>
        <taxon>Bacteria</taxon>
        <taxon>Pseudomonadati</taxon>
        <taxon>Pseudomonadota</taxon>
        <taxon>Candidatius Mariprofundia</taxon>
        <taxon>Mariprofundales</taxon>
        <taxon>Mariprofundaceae</taxon>
        <taxon>Mariprofundus</taxon>
    </lineage>
</organism>
<evidence type="ECO:0000256" key="5">
    <source>
        <dbReference type="ARBA" id="ARBA00023004"/>
    </source>
</evidence>
<dbReference type="EMBL" id="CP018799">
    <property type="protein sequence ID" value="ATX80440.1"/>
    <property type="molecule type" value="Genomic_DNA"/>
</dbReference>
<dbReference type="Proteomes" id="UP000231701">
    <property type="component" value="Chromosome"/>
</dbReference>
<keyword evidence="5" id="KW-0408">Iron</keyword>
<feature type="domain" description="UPF0033" evidence="8">
    <location>
        <begin position="714"/>
        <end position="782"/>
    </location>
</feature>
<evidence type="ECO:0000313" key="10">
    <source>
        <dbReference type="EMBL" id="ATX80440.1"/>
    </source>
</evidence>
<dbReference type="GO" id="GO:0051539">
    <property type="term" value="F:4 iron, 4 sulfur cluster binding"/>
    <property type="evidence" value="ECO:0007669"/>
    <property type="project" value="UniProtKB-KW"/>
</dbReference>
<evidence type="ECO:0000256" key="1">
    <source>
        <dbReference type="ARBA" id="ARBA00022485"/>
    </source>
</evidence>
<dbReference type="InterPro" id="IPR006066">
    <property type="entry name" value="NO2/SO3_Rdtase_FeS/sirohaem_BS"/>
</dbReference>
<keyword evidence="11" id="KW-1185">Reference proteome</keyword>
<dbReference type="Gene3D" id="3.30.413.10">
    <property type="entry name" value="Sulfite Reductase Hemoprotein, domain 1"/>
    <property type="match status" value="2"/>
</dbReference>
<dbReference type="PRINTS" id="PR00397">
    <property type="entry name" value="SIROHAEM"/>
</dbReference>
<evidence type="ECO:0000256" key="2">
    <source>
        <dbReference type="ARBA" id="ARBA00022617"/>
    </source>
</evidence>
<dbReference type="PANTHER" id="PTHR32439">
    <property type="entry name" value="FERREDOXIN--NITRITE REDUCTASE, CHLOROPLASTIC"/>
    <property type="match status" value="1"/>
</dbReference>
<evidence type="ECO:0000313" key="11">
    <source>
        <dbReference type="Proteomes" id="UP000231701"/>
    </source>
</evidence>
<dbReference type="KEGG" id="maes:Ga0123461_2034"/>
<dbReference type="PROSITE" id="PS00365">
    <property type="entry name" value="NIR_SIR"/>
    <property type="match status" value="1"/>
</dbReference>
<dbReference type="EC" id="1.8.1.2" evidence="10"/>
<dbReference type="Gene3D" id="3.90.480.10">
    <property type="entry name" value="Sulfite Reductase Hemoprotein,Domain 2"/>
    <property type="match status" value="1"/>
</dbReference>
<keyword evidence="4 10" id="KW-0560">Oxidoreductase</keyword>
<reference evidence="10 11" key="1">
    <citation type="submission" date="2016-12" db="EMBL/GenBank/DDBJ databases">
        <title>Isolation and genomic insights into novel planktonic Zetaproteobacteria from stratified waters of the Chesapeake Bay.</title>
        <authorList>
            <person name="McAllister S.M."/>
            <person name="Kato S."/>
            <person name="Chan C.S."/>
            <person name="Chiu B.K."/>
            <person name="Field E.K."/>
        </authorList>
    </citation>
    <scope>NUCLEOTIDE SEQUENCE [LARGE SCALE GENOMIC DNA]</scope>
    <source>
        <strain evidence="10 11">CP-5</strain>
    </source>
</reference>
<dbReference type="InterPro" id="IPR005117">
    <property type="entry name" value="NiRdtase/SiRdtase_haem-b_fer"/>
</dbReference>
<keyword evidence="6" id="KW-0411">Iron-sulfur</keyword>
<name>A0A2K8KZI5_MARES</name>
<dbReference type="InterPro" id="IPR045854">
    <property type="entry name" value="NO2/SO3_Rdtase_4Fe4S_sf"/>
</dbReference>
<evidence type="ECO:0000256" key="4">
    <source>
        <dbReference type="ARBA" id="ARBA00023002"/>
    </source>
</evidence>
<dbReference type="CDD" id="cd00291">
    <property type="entry name" value="SirA_YedF_YeeD"/>
    <property type="match status" value="1"/>
</dbReference>
<dbReference type="Pfam" id="PF01206">
    <property type="entry name" value="TusA"/>
    <property type="match status" value="1"/>
</dbReference>
<evidence type="ECO:0000259" key="7">
    <source>
        <dbReference type="Pfam" id="PF01077"/>
    </source>
</evidence>
<protein>
    <submittedName>
        <fullName evidence="10">Sulfite reductase (NADPH) hemoprotein beta-component/sulfite reductase (Ferredoxin)</fullName>
        <ecNumber evidence="10">1.8.1.2</ecNumber>
        <ecNumber evidence="10">1.8.7.1</ecNumber>
    </submittedName>
</protein>